<feature type="domain" description="HTH lacI-type" evidence="5">
    <location>
        <begin position="10"/>
        <end position="64"/>
    </location>
</feature>
<evidence type="ECO:0000313" key="6">
    <source>
        <dbReference type="EMBL" id="GGY03397.1"/>
    </source>
</evidence>
<dbReference type="GO" id="GO:0003700">
    <property type="term" value="F:DNA-binding transcription factor activity"/>
    <property type="evidence" value="ECO:0007669"/>
    <property type="project" value="TreeGrafter"/>
</dbReference>
<evidence type="ECO:0000259" key="5">
    <source>
        <dbReference type="PROSITE" id="PS50932"/>
    </source>
</evidence>
<accession>A0A918NXQ7</accession>
<dbReference type="Pfam" id="PF00356">
    <property type="entry name" value="LacI"/>
    <property type="match status" value="1"/>
</dbReference>
<dbReference type="SMART" id="SM00354">
    <property type="entry name" value="HTH_LACI"/>
    <property type="match status" value="1"/>
</dbReference>
<evidence type="ECO:0000313" key="7">
    <source>
        <dbReference type="Proteomes" id="UP000619244"/>
    </source>
</evidence>
<dbReference type="CDD" id="cd01392">
    <property type="entry name" value="HTH_LacI"/>
    <property type="match status" value="1"/>
</dbReference>
<dbReference type="Gene3D" id="3.40.50.2300">
    <property type="match status" value="2"/>
</dbReference>
<dbReference type="Proteomes" id="UP000619244">
    <property type="component" value="Unassembled WGS sequence"/>
</dbReference>
<keyword evidence="3" id="KW-0804">Transcription</keyword>
<dbReference type="SUPFAM" id="SSF47413">
    <property type="entry name" value="lambda repressor-like DNA-binding domains"/>
    <property type="match status" value="1"/>
</dbReference>
<sequence length="384" mass="39851">MVRTPGTAGPTLAVVARAAGVSVPTASKVVNGRADVAPETRRRVTEALDRLGYVRRPRHDALRPPALVDLVVPSAVSSRSGAVLHGVEEAAREAGLEVVVSVNPPGTPGTAGTAGTTGAAGTVDGPGGPGGTGRPGGRGGSGGPDGRDWLDRLAARGSRGVLFHLLGPDPRQYAWLARHGVPFVLVDPVRRPPPGVVSVGAADWHGGLTATEHLLALGHERIAVVAGHRHRMRGGARVAGYRSALAAAGVRHRPEYVRYGDPGEAGACRGALDLLDLPEPPTAFFACSDRTALGVYEAAARRGLRVPEDVSVVGFDDLPEARWARPALTTVRPPLSEMAATALRLLVRMMAGEHFEGTRTELSTCLVERASTGPLPYGRARACG</sequence>
<organism evidence="6 7">
    <name type="scientific">Streptomyces minutiscleroticus</name>
    <dbReference type="NCBI Taxonomy" id="68238"/>
    <lineage>
        <taxon>Bacteria</taxon>
        <taxon>Bacillati</taxon>
        <taxon>Actinomycetota</taxon>
        <taxon>Actinomycetes</taxon>
        <taxon>Kitasatosporales</taxon>
        <taxon>Streptomycetaceae</taxon>
        <taxon>Streptomyces</taxon>
    </lineage>
</organism>
<gene>
    <name evidence="6" type="ORF">GCM10010358_66410</name>
</gene>
<dbReference type="Gene3D" id="1.10.260.40">
    <property type="entry name" value="lambda repressor-like DNA-binding domains"/>
    <property type="match status" value="1"/>
</dbReference>
<feature type="compositionally biased region" description="Gly residues" evidence="4">
    <location>
        <begin position="124"/>
        <end position="144"/>
    </location>
</feature>
<reference evidence="6" key="1">
    <citation type="journal article" date="2014" name="Int. J. Syst. Evol. Microbiol.">
        <title>Complete genome sequence of Corynebacterium casei LMG S-19264T (=DSM 44701T), isolated from a smear-ripened cheese.</title>
        <authorList>
            <consortium name="US DOE Joint Genome Institute (JGI-PGF)"/>
            <person name="Walter F."/>
            <person name="Albersmeier A."/>
            <person name="Kalinowski J."/>
            <person name="Ruckert C."/>
        </authorList>
    </citation>
    <scope>NUCLEOTIDE SEQUENCE</scope>
    <source>
        <strain evidence="6">JCM 4790</strain>
    </source>
</reference>
<comment type="caution">
    <text evidence="6">The sequence shown here is derived from an EMBL/GenBank/DDBJ whole genome shotgun (WGS) entry which is preliminary data.</text>
</comment>
<evidence type="ECO:0000256" key="2">
    <source>
        <dbReference type="ARBA" id="ARBA00023125"/>
    </source>
</evidence>
<keyword evidence="2" id="KW-0238">DNA-binding</keyword>
<dbReference type="PROSITE" id="PS50932">
    <property type="entry name" value="HTH_LACI_2"/>
    <property type="match status" value="1"/>
</dbReference>
<feature type="compositionally biased region" description="Low complexity" evidence="4">
    <location>
        <begin position="108"/>
        <end position="123"/>
    </location>
</feature>
<feature type="region of interest" description="Disordered" evidence="4">
    <location>
        <begin position="105"/>
        <end position="148"/>
    </location>
</feature>
<dbReference type="InterPro" id="IPR000843">
    <property type="entry name" value="HTH_LacI"/>
</dbReference>
<dbReference type="PANTHER" id="PTHR30146:SF153">
    <property type="entry name" value="LACTOSE OPERON REPRESSOR"/>
    <property type="match status" value="1"/>
</dbReference>
<keyword evidence="1" id="KW-0805">Transcription regulation</keyword>
<dbReference type="InterPro" id="IPR046335">
    <property type="entry name" value="LacI/GalR-like_sensor"/>
</dbReference>
<dbReference type="EMBL" id="BMVU01000050">
    <property type="protein sequence ID" value="GGY03397.1"/>
    <property type="molecule type" value="Genomic_DNA"/>
</dbReference>
<evidence type="ECO:0000256" key="3">
    <source>
        <dbReference type="ARBA" id="ARBA00023163"/>
    </source>
</evidence>
<reference evidence="6" key="2">
    <citation type="submission" date="2020-09" db="EMBL/GenBank/DDBJ databases">
        <authorList>
            <person name="Sun Q."/>
            <person name="Ohkuma M."/>
        </authorList>
    </citation>
    <scope>NUCLEOTIDE SEQUENCE</scope>
    <source>
        <strain evidence="6">JCM 4790</strain>
    </source>
</reference>
<proteinExistence type="predicted"/>
<dbReference type="InterPro" id="IPR010982">
    <property type="entry name" value="Lambda_DNA-bd_dom_sf"/>
</dbReference>
<name>A0A918NXQ7_9ACTN</name>
<evidence type="ECO:0000256" key="1">
    <source>
        <dbReference type="ARBA" id="ARBA00023015"/>
    </source>
</evidence>
<dbReference type="InterPro" id="IPR028082">
    <property type="entry name" value="Peripla_BP_I"/>
</dbReference>
<dbReference type="SUPFAM" id="SSF53822">
    <property type="entry name" value="Periplasmic binding protein-like I"/>
    <property type="match status" value="1"/>
</dbReference>
<dbReference type="RefSeq" id="WP_190194049.1">
    <property type="nucleotide sequence ID" value="NZ_BMVU01000050.1"/>
</dbReference>
<dbReference type="AlphaFoldDB" id="A0A918NXQ7"/>
<dbReference type="Pfam" id="PF13377">
    <property type="entry name" value="Peripla_BP_3"/>
    <property type="match status" value="1"/>
</dbReference>
<evidence type="ECO:0000256" key="4">
    <source>
        <dbReference type="SAM" id="MobiDB-lite"/>
    </source>
</evidence>
<dbReference type="GO" id="GO:0000976">
    <property type="term" value="F:transcription cis-regulatory region binding"/>
    <property type="evidence" value="ECO:0007669"/>
    <property type="project" value="TreeGrafter"/>
</dbReference>
<keyword evidence="7" id="KW-1185">Reference proteome</keyword>
<protein>
    <submittedName>
        <fullName evidence="6">Transcriptional regulator</fullName>
    </submittedName>
</protein>
<dbReference type="PANTHER" id="PTHR30146">
    <property type="entry name" value="LACI-RELATED TRANSCRIPTIONAL REPRESSOR"/>
    <property type="match status" value="1"/>
</dbReference>